<dbReference type="InterPro" id="IPR001841">
    <property type="entry name" value="Znf_RING"/>
</dbReference>
<dbReference type="InterPro" id="IPR051826">
    <property type="entry name" value="E3_ubiquitin-ligase_domain"/>
</dbReference>
<dbReference type="InterPro" id="IPR013083">
    <property type="entry name" value="Znf_RING/FYVE/PHD"/>
</dbReference>
<accession>A0AAV8TNU3</accession>
<dbReference type="PANTHER" id="PTHR22765:SF434">
    <property type="entry name" value="GB|AAD18119.1-RELATED"/>
    <property type="match status" value="1"/>
</dbReference>
<dbReference type="Gene3D" id="3.30.40.10">
    <property type="entry name" value="Zinc/RING finger domain, C3HC4 (zinc finger)"/>
    <property type="match status" value="1"/>
</dbReference>
<keyword evidence="1" id="KW-0863">Zinc-finger</keyword>
<keyword evidence="1" id="KW-0862">Zinc</keyword>
<evidence type="ECO:0000259" key="2">
    <source>
        <dbReference type="PROSITE" id="PS50089"/>
    </source>
</evidence>
<protein>
    <recommendedName>
        <fullName evidence="2">RING-type domain-containing protein</fullName>
    </recommendedName>
</protein>
<keyword evidence="1" id="KW-0479">Metal-binding</keyword>
<dbReference type="Proteomes" id="UP001159364">
    <property type="component" value="Linkage Group LG04"/>
</dbReference>
<sequence length="102" mass="11060">MAISPQSHALSSCLIGASFDLDDALTLPANFGHQVTVSNSLVSNMPRASTDDVCTVCLETFQPENMGRRSPCGHVYHAACIFSWLCHRNSCPLCRYNISGDP</sequence>
<dbReference type="Pfam" id="PF13639">
    <property type="entry name" value="zf-RING_2"/>
    <property type="match status" value="1"/>
</dbReference>
<reference evidence="3 4" key="1">
    <citation type="submission" date="2021-09" db="EMBL/GenBank/DDBJ databases">
        <title>Genomic insights and catalytic innovation underlie evolution of tropane alkaloids biosynthesis.</title>
        <authorList>
            <person name="Wang Y.-J."/>
            <person name="Tian T."/>
            <person name="Huang J.-P."/>
            <person name="Huang S.-X."/>
        </authorList>
    </citation>
    <scope>NUCLEOTIDE SEQUENCE [LARGE SCALE GENOMIC DNA]</scope>
    <source>
        <strain evidence="3">KIB-2018</strain>
        <tissue evidence="3">Leaf</tissue>
    </source>
</reference>
<organism evidence="3 4">
    <name type="scientific">Erythroxylum novogranatense</name>
    <dbReference type="NCBI Taxonomy" id="1862640"/>
    <lineage>
        <taxon>Eukaryota</taxon>
        <taxon>Viridiplantae</taxon>
        <taxon>Streptophyta</taxon>
        <taxon>Embryophyta</taxon>
        <taxon>Tracheophyta</taxon>
        <taxon>Spermatophyta</taxon>
        <taxon>Magnoliopsida</taxon>
        <taxon>eudicotyledons</taxon>
        <taxon>Gunneridae</taxon>
        <taxon>Pentapetalae</taxon>
        <taxon>rosids</taxon>
        <taxon>fabids</taxon>
        <taxon>Malpighiales</taxon>
        <taxon>Erythroxylaceae</taxon>
        <taxon>Erythroxylum</taxon>
    </lineage>
</organism>
<dbReference type="SMART" id="SM00184">
    <property type="entry name" value="RING"/>
    <property type="match status" value="1"/>
</dbReference>
<evidence type="ECO:0000313" key="3">
    <source>
        <dbReference type="EMBL" id="KAJ8768610.1"/>
    </source>
</evidence>
<dbReference type="SUPFAM" id="SSF57850">
    <property type="entry name" value="RING/U-box"/>
    <property type="match status" value="1"/>
</dbReference>
<evidence type="ECO:0000256" key="1">
    <source>
        <dbReference type="PROSITE-ProRule" id="PRU00175"/>
    </source>
</evidence>
<dbReference type="GO" id="GO:0006511">
    <property type="term" value="P:ubiquitin-dependent protein catabolic process"/>
    <property type="evidence" value="ECO:0007669"/>
    <property type="project" value="TreeGrafter"/>
</dbReference>
<name>A0AAV8TNU3_9ROSI</name>
<evidence type="ECO:0000313" key="4">
    <source>
        <dbReference type="Proteomes" id="UP001159364"/>
    </source>
</evidence>
<comment type="caution">
    <text evidence="3">The sequence shown here is derived from an EMBL/GenBank/DDBJ whole genome shotgun (WGS) entry which is preliminary data.</text>
</comment>
<dbReference type="PANTHER" id="PTHR22765">
    <property type="entry name" value="RING FINGER AND PROTEASE ASSOCIATED DOMAIN-CONTAINING"/>
    <property type="match status" value="1"/>
</dbReference>
<feature type="domain" description="RING-type" evidence="2">
    <location>
        <begin position="54"/>
        <end position="95"/>
    </location>
</feature>
<dbReference type="GO" id="GO:0008270">
    <property type="term" value="F:zinc ion binding"/>
    <property type="evidence" value="ECO:0007669"/>
    <property type="project" value="UniProtKB-KW"/>
</dbReference>
<dbReference type="PROSITE" id="PS50089">
    <property type="entry name" value="ZF_RING_2"/>
    <property type="match status" value="1"/>
</dbReference>
<dbReference type="EMBL" id="JAIWQS010000004">
    <property type="protein sequence ID" value="KAJ8768610.1"/>
    <property type="molecule type" value="Genomic_DNA"/>
</dbReference>
<dbReference type="AlphaFoldDB" id="A0AAV8TNU3"/>
<gene>
    <name evidence="3" type="ORF">K2173_023514</name>
</gene>
<dbReference type="GO" id="GO:0061630">
    <property type="term" value="F:ubiquitin protein ligase activity"/>
    <property type="evidence" value="ECO:0007669"/>
    <property type="project" value="TreeGrafter"/>
</dbReference>
<keyword evidence="4" id="KW-1185">Reference proteome</keyword>
<proteinExistence type="predicted"/>